<dbReference type="SUPFAM" id="SSF47616">
    <property type="entry name" value="GST C-terminal domain-like"/>
    <property type="match status" value="1"/>
</dbReference>
<feature type="domain" description="WHEP-TRS" evidence="9">
    <location>
        <begin position="1048"/>
        <end position="1104"/>
    </location>
</feature>
<feature type="domain" description="WHEP-TRS" evidence="9">
    <location>
        <begin position="754"/>
        <end position="810"/>
    </location>
</feature>
<dbReference type="CDD" id="cd00778">
    <property type="entry name" value="ProRS_core_arch_euk"/>
    <property type="match status" value="1"/>
</dbReference>
<dbReference type="PANTHER" id="PTHR43382">
    <property type="entry name" value="PROLYL-TRNA SYNTHETASE"/>
    <property type="match status" value="1"/>
</dbReference>
<dbReference type="RefSeq" id="XP_006812505.1">
    <property type="nucleotide sequence ID" value="XM_006812442.1"/>
</dbReference>
<dbReference type="Gene3D" id="1.20.1050.130">
    <property type="match status" value="1"/>
</dbReference>
<dbReference type="Pfam" id="PF03129">
    <property type="entry name" value="HGTP_anticodon"/>
    <property type="match status" value="1"/>
</dbReference>
<evidence type="ECO:0000256" key="5">
    <source>
        <dbReference type="ARBA" id="ARBA00022917"/>
    </source>
</evidence>
<feature type="domain" description="WHEP-TRS" evidence="9">
    <location>
        <begin position="1126"/>
        <end position="1182"/>
    </location>
</feature>
<dbReference type="CDD" id="cd00936">
    <property type="entry name" value="WEPRS_RNA"/>
    <property type="match status" value="6"/>
</dbReference>
<keyword evidence="10" id="KW-1185">Reference proteome</keyword>
<dbReference type="SUPFAM" id="SSF47060">
    <property type="entry name" value="S15/NS1 RNA-binding domain"/>
    <property type="match status" value="6"/>
</dbReference>
<dbReference type="InterPro" id="IPR004154">
    <property type="entry name" value="Anticodon-bd"/>
</dbReference>
<dbReference type="PROSITE" id="PS00178">
    <property type="entry name" value="AA_TRNA_LIGASE_I"/>
    <property type="match status" value="1"/>
</dbReference>
<feature type="domain" description="WHEP-TRS" evidence="9">
    <location>
        <begin position="900"/>
        <end position="956"/>
    </location>
</feature>
<feature type="compositionally biased region" description="Low complexity" evidence="7">
    <location>
        <begin position="168"/>
        <end position="182"/>
    </location>
</feature>
<feature type="compositionally biased region" description="Basic and acidic residues" evidence="7">
    <location>
        <begin position="709"/>
        <end position="730"/>
    </location>
</feature>
<keyword evidence="4" id="KW-0694">RNA-binding</keyword>
<keyword evidence="3" id="KW-0067">ATP-binding</keyword>
<evidence type="ECO:0000256" key="1">
    <source>
        <dbReference type="ARBA" id="ARBA00022598"/>
    </source>
</evidence>
<dbReference type="InterPro" id="IPR017449">
    <property type="entry name" value="Pro-tRNA_synth_II"/>
</dbReference>
<dbReference type="SUPFAM" id="SSF55681">
    <property type="entry name" value="Class II aaRS and biotin synthetases"/>
    <property type="match status" value="1"/>
</dbReference>
<dbReference type="Pfam" id="PF00043">
    <property type="entry name" value="GST_C"/>
    <property type="match status" value="1"/>
</dbReference>
<feature type="compositionally biased region" description="Low complexity" evidence="7">
    <location>
        <begin position="1033"/>
        <end position="1043"/>
    </location>
</feature>
<dbReference type="Pfam" id="PF03950">
    <property type="entry name" value="tRNA-synt_1c_C"/>
    <property type="match status" value="1"/>
</dbReference>
<dbReference type="GeneID" id="100376708"/>
<evidence type="ECO:0000313" key="10">
    <source>
        <dbReference type="Proteomes" id="UP000694865"/>
    </source>
</evidence>
<dbReference type="InterPro" id="IPR036621">
    <property type="entry name" value="Anticodon-bd_dom_sf"/>
</dbReference>
<dbReference type="Proteomes" id="UP000694865">
    <property type="component" value="Unplaced"/>
</dbReference>
<gene>
    <name evidence="11" type="primary">LOC100376708</name>
</gene>
<dbReference type="SUPFAM" id="SSF64586">
    <property type="entry name" value="C-terminal domain of ProRS"/>
    <property type="match status" value="1"/>
</dbReference>
<dbReference type="NCBIfam" id="TIGR00463">
    <property type="entry name" value="gltX_arch"/>
    <property type="match status" value="1"/>
</dbReference>
<dbReference type="Pfam" id="PF00749">
    <property type="entry name" value="tRNA-synt_1c"/>
    <property type="match status" value="1"/>
</dbReference>
<dbReference type="SUPFAM" id="SSF50715">
    <property type="entry name" value="Ribosomal protein L25-like"/>
    <property type="match status" value="1"/>
</dbReference>
<feature type="region of interest" description="Disordered" evidence="7">
    <location>
        <begin position="1095"/>
        <end position="1127"/>
    </location>
</feature>
<dbReference type="InterPro" id="IPR009068">
    <property type="entry name" value="uS15_NS1_RNA-bd_sf"/>
</dbReference>
<evidence type="ECO:0000259" key="8">
    <source>
        <dbReference type="PROSITE" id="PS50862"/>
    </source>
</evidence>
<dbReference type="InterPro" id="IPR036282">
    <property type="entry name" value="Glutathione-S-Trfase_C_sf"/>
</dbReference>
<dbReference type="Pfam" id="PF09180">
    <property type="entry name" value="ProRS-C_1"/>
    <property type="match status" value="1"/>
</dbReference>
<evidence type="ECO:0000259" key="9">
    <source>
        <dbReference type="PROSITE" id="PS51185"/>
    </source>
</evidence>
<reference evidence="11" key="1">
    <citation type="submission" date="2025-08" db="UniProtKB">
        <authorList>
            <consortium name="RefSeq"/>
        </authorList>
    </citation>
    <scope>IDENTIFICATION</scope>
    <source>
        <tissue evidence="11">Testes</tissue>
    </source>
</reference>
<dbReference type="InterPro" id="IPR020058">
    <property type="entry name" value="Glu/Gln-tRNA-synth_Ib_cat-dom"/>
</dbReference>
<dbReference type="CDD" id="cd00807">
    <property type="entry name" value="GlnRS_core"/>
    <property type="match status" value="1"/>
</dbReference>
<dbReference type="SUPFAM" id="SSF52374">
    <property type="entry name" value="Nucleotidylyl transferase"/>
    <property type="match status" value="1"/>
</dbReference>
<dbReference type="Gene3D" id="3.40.50.620">
    <property type="entry name" value="HUPs"/>
    <property type="match status" value="1"/>
</dbReference>
<keyword evidence="5" id="KW-0648">Protein biosynthesis</keyword>
<dbReference type="InterPro" id="IPR016061">
    <property type="entry name" value="Pro-tRNA_ligase_II_C"/>
</dbReference>
<dbReference type="PROSITE" id="PS50862">
    <property type="entry name" value="AA_TRNA_LIGASE_II"/>
    <property type="match status" value="1"/>
</dbReference>
<evidence type="ECO:0000256" key="7">
    <source>
        <dbReference type="SAM" id="MobiDB-lite"/>
    </source>
</evidence>
<evidence type="ECO:0000256" key="4">
    <source>
        <dbReference type="ARBA" id="ARBA00022884"/>
    </source>
</evidence>
<dbReference type="PROSITE" id="PS51185">
    <property type="entry name" value="WHEP_TRS_2"/>
    <property type="match status" value="6"/>
</dbReference>
<dbReference type="NCBIfam" id="TIGR00408">
    <property type="entry name" value="proS_fam_I"/>
    <property type="match status" value="1"/>
</dbReference>
<keyword evidence="6" id="KW-0030">Aminoacyl-tRNA synthetase</keyword>
<dbReference type="Pfam" id="PF20974">
    <property type="entry name" value="tRNA-synt_1c_C2"/>
    <property type="match status" value="1"/>
</dbReference>
<dbReference type="Gene3D" id="1.10.287.10">
    <property type="entry name" value="S15/NS1, RNA-binding"/>
    <property type="match status" value="6"/>
</dbReference>
<dbReference type="Gene3D" id="3.30.930.10">
    <property type="entry name" value="Bira Bifunctional Protein, Domain 2"/>
    <property type="match status" value="1"/>
</dbReference>
<dbReference type="InterPro" id="IPR020056">
    <property type="entry name" value="Rbsml_bL25/Gln-tRNA_synth_N"/>
</dbReference>
<feature type="domain" description="WHEP-TRS" evidence="9">
    <location>
        <begin position="973"/>
        <end position="1029"/>
    </location>
</feature>
<dbReference type="InterPro" id="IPR006195">
    <property type="entry name" value="aa-tRNA-synth_II"/>
</dbReference>
<dbReference type="Gene3D" id="3.40.50.800">
    <property type="entry name" value="Anticodon-binding domain"/>
    <property type="match status" value="1"/>
</dbReference>
<dbReference type="InterPro" id="IPR033721">
    <property type="entry name" value="ProRS_core_arch_euk"/>
</dbReference>
<sequence>MTIRVCASSSNPPLAALLTAEAVKETVNVAVEWGQTTMVRLNDDFTFNTTASICRYLARRATSLKLYGCNSLQATEVDHWFDFSVGRLGCPAEYSDAIQYLNKVLSLRTYLVGESLSLADFAVWGVLRSNGEWLAAVQKKEGPAHVTRWYKFLCSQELFKSVENSSPKLTTASSGKTSSTNSGKKEDAGKFVELPGAEEGKVVVRFPPEASGYLHIGHAKAALLNQYYQVNFKGILIMRFDDTNPAKESSEFEQVILGDIKMLGLKPDRFTHTSDHFDTLLKYAEQMINEGTAYVDDTDPETMKLEREQRQASKNRSNSVEKNLEMWKEMVKGSEYGQKCVVRAMLDMSSDNGCMRDPTLYRCKNEVHVRTGTKYKVYPTYDFACPIVDSIEDVTHALRTTEYHDRDEQYYWLLDQLKMRKPYIWEYSRLNLQNTVLSKRRLTYFVNEGYVDGWDDPRFPTVRGVLRRGMTVEGLKQFMVAQGGSRSVVMMEWDKLWSFNRKVIDPNAPRFVALKKDEIVPVLVAGAKEEVKDVPKHPKNADIGDKKVYFSSKVFIEGADAATLSEEEIVTFINWGNIIIKTITKDDSGKVTSIGAKLNLENTDYKKTTKLTWLAENSEGVFTPTTVVNFDHIITKPILGKDEDFKQYIGKNTRTETVMLGDPELAFLKKGDIIQLQRRGFFICDQPYEPSSRYSGRESPCILFNIPDGHQKEMPTAGSKDKSKQTAKQEKGKKKNKGEEKTTTSPSGGANAADIEVVINKITTQGDLVRKLKSDKADKATIDAAVKELLGLKAQYKTLTGIDYKPGAAPPVTKAAPPVNSGVSPADIEAIINKITTQGDQVRKLKSEKAEKATIDAAVKELLGLKAQYKTLTGIDYKPGAAPPVTKAAPPVNSGASPADIEAIINKITTQGDQVRKLKSEKAEKATIDAAVKELLGLKAQYKTLTGIDYKPGAAPPATKAAPPANSGASPADIEAIINKITTQGDQVRKLKSEKAEKETVDAAVKVLLSLKSEYKSLTGQDYKPGAKPPPSSAAAAGTTSKPVDPAQLDALVSKITNQGDKVRMMKSQKASKNDIDAAVKELLSLKAEYKAMSGEEYKPGGSSSKKVGEKSKPVSEPNPVSEDPKVVEIVNKITAQGDKVRGLKSSKAPKEEVDAEVKTLLSLKGEYKEKTGKEFKPAGGAAGGRRDQKDKQKKTKEKENKEKPKVESAAEAGKKQTRLGLEAKKNENLAEWYSQIITKSEMIEYYDVSGCYILRPWAYSIWEVIKDFFDTKIKELGVENCYFPMFVSHAALEREKTHIADFAPEVAWVTKSGSSDLAEPIAVRPTSETVIYPAYAKWVQSHRDLPIKLNQWCNVVRWEFKHPQPFLRTREFLWQEGHTAWANAEDAQEEVITILELYARVYEELLAIPVIRGRKTEKEKFAGGDYTTTVEAFISASGRAIQGATSHHLGQNFSKMFDITFEDPSQPSKHQFVYQNSWGLTTRTIGVLCMVHGDDQGLVLPPRVATIQIVIVPCGITVDMSDVDKNALLDKCQEYVKLFKSTGMKCKGDYRDNYSPGWKFNHWELKGVPLRIEVGPRDMKKKQFVAVRRDTGEKTTYPEDGAAAKIRSLLDNIQSSLYDKANTDLNNHVKVTTDWNEFYALLDEKNIIMSPFCGEGACEEKIKKESARDQDLEPGAPSMGAKSLCFPFKQPAEITSTTKCIHPDCNNKPLKYCLFGRSY</sequence>
<dbReference type="CDD" id="cd10309">
    <property type="entry name" value="GST_C_GluProRS_N"/>
    <property type="match status" value="1"/>
</dbReference>
<evidence type="ECO:0000256" key="3">
    <source>
        <dbReference type="ARBA" id="ARBA00022840"/>
    </source>
</evidence>
<dbReference type="InterPro" id="IPR001412">
    <property type="entry name" value="aa-tRNA-synth_I_CS"/>
</dbReference>
<feature type="domain" description="Aminoacyl-transfer RNA synthetases class-II family profile" evidence="8">
    <location>
        <begin position="1260"/>
        <end position="1502"/>
    </location>
</feature>
<protein>
    <submittedName>
        <fullName evidence="11">Bifunctional glutamate/proline--tRNA ligase-like</fullName>
    </submittedName>
</protein>
<dbReference type="SMART" id="SM00991">
    <property type="entry name" value="WHEP-TRS"/>
    <property type="match status" value="6"/>
</dbReference>
<dbReference type="SUPFAM" id="SSF52954">
    <property type="entry name" value="Class II aaRS ABD-related"/>
    <property type="match status" value="1"/>
</dbReference>
<dbReference type="Pfam" id="PF00458">
    <property type="entry name" value="WHEP-TRS"/>
    <property type="match status" value="6"/>
</dbReference>
<dbReference type="InterPro" id="IPR011035">
    <property type="entry name" value="Ribosomal_bL25/Gln-tRNA_synth"/>
</dbReference>
<dbReference type="CDD" id="cd00862">
    <property type="entry name" value="ProRS_anticodon_zinc"/>
    <property type="match status" value="1"/>
</dbReference>
<accession>A0ABM0LXL4</accession>
<feature type="region of interest" description="Disordered" evidence="7">
    <location>
        <begin position="705"/>
        <end position="750"/>
    </location>
</feature>
<keyword evidence="2" id="KW-0547">Nucleotide-binding</keyword>
<dbReference type="InterPro" id="IPR000738">
    <property type="entry name" value="WHEP-TRS_dom"/>
</dbReference>
<dbReference type="Pfam" id="PF00587">
    <property type="entry name" value="tRNA-synt_2b"/>
    <property type="match status" value="1"/>
</dbReference>
<dbReference type="InterPro" id="IPR014729">
    <property type="entry name" value="Rossmann-like_a/b/a_fold"/>
</dbReference>
<dbReference type="PRINTS" id="PR00987">
    <property type="entry name" value="TRNASYNTHGLU"/>
</dbReference>
<dbReference type="InterPro" id="IPR004526">
    <property type="entry name" value="Glu-tRNA-synth_arc/euk"/>
</dbReference>
<feature type="region of interest" description="Disordered" evidence="7">
    <location>
        <begin position="1019"/>
        <end position="1046"/>
    </location>
</feature>
<dbReference type="PROSITE" id="PS00762">
    <property type="entry name" value="WHEP_TRS_1"/>
    <property type="match status" value="6"/>
</dbReference>
<evidence type="ECO:0000313" key="11">
    <source>
        <dbReference type="RefSeq" id="XP_006812505.1"/>
    </source>
</evidence>
<dbReference type="SMART" id="SM00946">
    <property type="entry name" value="ProRS-C_1"/>
    <property type="match status" value="1"/>
</dbReference>
<dbReference type="InterPro" id="IPR004046">
    <property type="entry name" value="GST_C"/>
</dbReference>
<dbReference type="InterPro" id="IPR020059">
    <property type="entry name" value="Glu/Gln-tRNA-synth_Ib_codon-bd"/>
</dbReference>
<feature type="domain" description="WHEP-TRS" evidence="9">
    <location>
        <begin position="827"/>
        <end position="883"/>
    </location>
</feature>
<proteinExistence type="inferred from homology"/>
<dbReference type="HAMAP" id="MF_01571">
    <property type="entry name" value="Pro_tRNA_synth_type3"/>
    <property type="match status" value="1"/>
</dbReference>
<evidence type="ECO:0000256" key="6">
    <source>
        <dbReference type="ARBA" id="ARBA00023146"/>
    </source>
</evidence>
<dbReference type="InterPro" id="IPR004499">
    <property type="entry name" value="Pro-tRNA-ligase_IIa_arc-type"/>
</dbReference>
<feature type="region of interest" description="Disordered" evidence="7">
    <location>
        <begin position="1173"/>
        <end position="1215"/>
    </location>
</feature>
<dbReference type="InterPro" id="IPR002314">
    <property type="entry name" value="aa-tRNA-synt_IIb"/>
</dbReference>
<feature type="compositionally biased region" description="Basic and acidic residues" evidence="7">
    <location>
        <begin position="1185"/>
        <end position="1215"/>
    </location>
</feature>
<dbReference type="PANTHER" id="PTHR43382:SF2">
    <property type="entry name" value="BIFUNCTIONAL GLUTAMATE_PROLINE--TRNA LIGASE"/>
    <property type="match status" value="1"/>
</dbReference>
<feature type="region of interest" description="Disordered" evidence="7">
    <location>
        <begin position="166"/>
        <end position="190"/>
    </location>
</feature>
<evidence type="ECO:0000256" key="2">
    <source>
        <dbReference type="ARBA" id="ARBA00022741"/>
    </source>
</evidence>
<dbReference type="InterPro" id="IPR000924">
    <property type="entry name" value="Glu/Gln-tRNA-synth"/>
</dbReference>
<keyword evidence="1" id="KW-0436">Ligase</keyword>
<dbReference type="InterPro" id="IPR049437">
    <property type="entry name" value="tRNA-synt_1c_C2"/>
</dbReference>
<name>A0ABM0LXL4_SACKO</name>
<dbReference type="HAMAP" id="MF_02076">
    <property type="entry name" value="Glu_tRNA_synth_type2"/>
    <property type="match status" value="1"/>
</dbReference>
<organism evidence="10 11">
    <name type="scientific">Saccoglossus kowalevskii</name>
    <name type="common">Acorn worm</name>
    <dbReference type="NCBI Taxonomy" id="10224"/>
    <lineage>
        <taxon>Eukaryota</taxon>
        <taxon>Metazoa</taxon>
        <taxon>Hemichordata</taxon>
        <taxon>Enteropneusta</taxon>
        <taxon>Harrimaniidae</taxon>
        <taxon>Saccoglossus</taxon>
    </lineage>
</organism>
<dbReference type="Gene3D" id="2.40.240.10">
    <property type="entry name" value="Ribosomal Protein L25, Chain P"/>
    <property type="match status" value="2"/>
</dbReference>
<dbReference type="Gene3D" id="3.30.110.30">
    <property type="entry name" value="C-terminal domain of ProRS"/>
    <property type="match status" value="1"/>
</dbReference>
<dbReference type="InterPro" id="IPR045864">
    <property type="entry name" value="aa-tRNA-synth_II/BPL/LPL"/>
</dbReference>